<dbReference type="OrthoDB" id="9760715at2"/>
<dbReference type="RefSeq" id="WP_005435197.1">
    <property type="nucleotide sequence ID" value="NZ_JH815516.1"/>
</dbReference>
<dbReference type="InterPro" id="IPR027417">
    <property type="entry name" value="P-loop_NTPase"/>
</dbReference>
<name>K1JHM3_9BURK</name>
<evidence type="ECO:0000313" key="2">
    <source>
        <dbReference type="EMBL" id="EKB31145.1"/>
    </source>
</evidence>
<dbReference type="GO" id="GO:0005524">
    <property type="term" value="F:ATP binding"/>
    <property type="evidence" value="ECO:0007669"/>
    <property type="project" value="InterPro"/>
</dbReference>
<dbReference type="PATRIC" id="fig|742823.3.peg.1242"/>
<dbReference type="eggNOG" id="COG0553">
    <property type="taxonomic scope" value="Bacteria"/>
</dbReference>
<dbReference type="Gene3D" id="3.40.50.300">
    <property type="entry name" value="P-loop containing nucleotide triphosphate hydrolases"/>
    <property type="match status" value="1"/>
</dbReference>
<evidence type="ECO:0000259" key="1">
    <source>
        <dbReference type="PROSITE" id="PS51192"/>
    </source>
</evidence>
<dbReference type="SMART" id="SM00487">
    <property type="entry name" value="DEXDc"/>
    <property type="match status" value="1"/>
</dbReference>
<feature type="domain" description="Helicase ATP-binding" evidence="1">
    <location>
        <begin position="13"/>
        <end position="182"/>
    </location>
</feature>
<gene>
    <name evidence="2" type="ORF">HMPREF9465_01250</name>
</gene>
<dbReference type="Proteomes" id="UP000005835">
    <property type="component" value="Unassembled WGS sequence"/>
</dbReference>
<organism evidence="2 3">
    <name type="scientific">Sutterella wadsworthensis 2_1_59BFAA</name>
    <dbReference type="NCBI Taxonomy" id="742823"/>
    <lineage>
        <taxon>Bacteria</taxon>
        <taxon>Pseudomonadati</taxon>
        <taxon>Pseudomonadota</taxon>
        <taxon>Betaproteobacteria</taxon>
        <taxon>Burkholderiales</taxon>
        <taxon>Sutterellaceae</taxon>
        <taxon>Sutterella</taxon>
    </lineage>
</organism>
<keyword evidence="3" id="KW-1185">Reference proteome</keyword>
<proteinExistence type="predicted"/>
<dbReference type="PROSITE" id="PS51192">
    <property type="entry name" value="HELICASE_ATP_BIND_1"/>
    <property type="match status" value="1"/>
</dbReference>
<dbReference type="InterPro" id="IPR014001">
    <property type="entry name" value="Helicase_ATP-bd"/>
</dbReference>
<dbReference type="InterPro" id="IPR038718">
    <property type="entry name" value="SNF2-like_sf"/>
</dbReference>
<dbReference type="HOGENOM" id="CLU_029251_0_0_4"/>
<dbReference type="STRING" id="742823.HMPREF9465_01250"/>
<dbReference type="EMBL" id="ADMG01000031">
    <property type="protein sequence ID" value="EKB31145.1"/>
    <property type="molecule type" value="Genomic_DNA"/>
</dbReference>
<dbReference type="AlphaFoldDB" id="K1JHM3"/>
<sequence length="481" mass="54300">MKFTPRPYQRLIVNHILSRERTAVWAGMGMGKTSSTLYAINLLQSVEGVGPALILAPLRVAVSTWPDEVAKWEDFSHMRVSVLYGSKAQRKKALNEKADIYCVNYESLPWLVEELDGNWPFDIIVADEATRLKSFRTRSGGSRAKALGSVAWRSEFFIELTGTPASNGLLDLWGQFWFLDKGERLGKTMRRYQEVYFTPIRVGANAFAVKYEPRGFAEKAILEKTQDIALKLNAEDWFDIQKPIVMDVEVTLDEKVMKAYRSLERNLYVELGEYAVDTANAATKTSACLQLASGNLYEGEEVTPDFERLAEAKAAQSVERVDGGTTKPYFHVHDSKLRALASIVEEASGMPILVAYQFKHERDRILSYFKGSRVLDKNPQTIRDWNAGKIPMLLAHPASCGHGLSMQDGGNILVFYSTGWNLEEHEQIIERIGPTRQAQAGHPRPVFVYNIIAKDTLDEAVQERITTKRSVLDLLMERRKA</sequence>
<dbReference type="InterPro" id="IPR000330">
    <property type="entry name" value="SNF2_N"/>
</dbReference>
<dbReference type="Gene3D" id="3.40.50.10810">
    <property type="entry name" value="Tandem AAA-ATPase domain"/>
    <property type="match status" value="1"/>
</dbReference>
<reference evidence="2 3" key="1">
    <citation type="submission" date="2012-05" db="EMBL/GenBank/DDBJ databases">
        <title>The Genome Sequence of Sutterella wadsworthensis 2_1_59BFAA.</title>
        <authorList>
            <consortium name="The Broad Institute Genome Sequencing Platform"/>
            <person name="Earl A."/>
            <person name="Ward D."/>
            <person name="Feldgarden M."/>
            <person name="Gevers D."/>
            <person name="Daigneault M."/>
            <person name="Strauss J."/>
            <person name="Allen-Vercoe E."/>
            <person name="Walker B."/>
            <person name="Young S.K."/>
            <person name="Zeng Q."/>
            <person name="Gargeya S."/>
            <person name="Fitzgerald M."/>
            <person name="Haas B."/>
            <person name="Abouelleil A."/>
            <person name="Alvarado L."/>
            <person name="Arachchi H.M."/>
            <person name="Berlin A.M."/>
            <person name="Chapman S.B."/>
            <person name="Goldberg J."/>
            <person name="Griggs A."/>
            <person name="Gujja S."/>
            <person name="Hansen M."/>
            <person name="Howarth C."/>
            <person name="Imamovic A."/>
            <person name="Larimer J."/>
            <person name="McCowen C."/>
            <person name="Montmayeur A."/>
            <person name="Murphy C."/>
            <person name="Neiman D."/>
            <person name="Pearson M."/>
            <person name="Priest M."/>
            <person name="Roberts A."/>
            <person name="Saif S."/>
            <person name="Shea T."/>
            <person name="Sisk P."/>
            <person name="Sykes S."/>
            <person name="Wortman J."/>
            <person name="Nusbaum C."/>
            <person name="Birren B."/>
        </authorList>
    </citation>
    <scope>NUCLEOTIDE SEQUENCE [LARGE SCALE GENOMIC DNA]</scope>
    <source>
        <strain evidence="2 3">2_1_59BFAA</strain>
    </source>
</reference>
<comment type="caution">
    <text evidence="2">The sequence shown here is derived from an EMBL/GenBank/DDBJ whole genome shotgun (WGS) entry which is preliminary data.</text>
</comment>
<dbReference type="SUPFAM" id="SSF52540">
    <property type="entry name" value="P-loop containing nucleoside triphosphate hydrolases"/>
    <property type="match status" value="2"/>
</dbReference>
<dbReference type="Pfam" id="PF00176">
    <property type="entry name" value="SNF2-rel_dom"/>
    <property type="match status" value="1"/>
</dbReference>
<evidence type="ECO:0000313" key="3">
    <source>
        <dbReference type="Proteomes" id="UP000005835"/>
    </source>
</evidence>
<dbReference type="PANTHER" id="PTHR10799">
    <property type="entry name" value="SNF2/RAD54 HELICASE FAMILY"/>
    <property type="match status" value="1"/>
</dbReference>
<protein>
    <recommendedName>
        <fullName evidence="1">Helicase ATP-binding domain-containing protein</fullName>
    </recommendedName>
</protein>
<accession>K1JHM3</accession>